<feature type="transmembrane region" description="Helical" evidence="6">
    <location>
        <begin position="169"/>
        <end position="190"/>
    </location>
</feature>
<evidence type="ECO:0000256" key="3">
    <source>
        <dbReference type="ARBA" id="ARBA00022692"/>
    </source>
</evidence>
<keyword evidence="9" id="KW-1185">Reference proteome</keyword>
<dbReference type="Proteomes" id="UP000643403">
    <property type="component" value="Unassembled WGS sequence"/>
</dbReference>
<gene>
    <name evidence="8" type="ORF">GCM10008101_20370</name>
</gene>
<feature type="transmembrane region" description="Helical" evidence="6">
    <location>
        <begin position="137"/>
        <end position="157"/>
    </location>
</feature>
<dbReference type="InterPro" id="IPR032816">
    <property type="entry name" value="VTT_dom"/>
</dbReference>
<evidence type="ECO:0000256" key="2">
    <source>
        <dbReference type="ARBA" id="ARBA00022475"/>
    </source>
</evidence>
<sequence>MDEWVQQTLQSLGYFGIALLTLLETVFPPIPSELVLPLSGYLVAQGRLTLVGAIVAGTLGAMAGALLLYWLGSRYGEDRLKDFARRHGRWLTLSPRDVDRVTQWFDRHGAWAVFGCRMVPGLRSLISIPAGVHRMPLVPFITASLLGTLVWTAALVYLGKLAGDHFERIGEYLGTGTKIVVGALVLAYVVRVLRYRPDAD</sequence>
<evidence type="ECO:0000256" key="6">
    <source>
        <dbReference type="SAM" id="Phobius"/>
    </source>
</evidence>
<comment type="caution">
    <text evidence="8">The sequence shown here is derived from an EMBL/GenBank/DDBJ whole genome shotgun (WGS) entry which is preliminary data.</text>
</comment>
<evidence type="ECO:0000256" key="5">
    <source>
        <dbReference type="ARBA" id="ARBA00023136"/>
    </source>
</evidence>
<keyword evidence="4 6" id="KW-1133">Transmembrane helix</keyword>
<keyword evidence="2" id="KW-1003">Cell membrane</keyword>
<feature type="transmembrane region" description="Helical" evidence="6">
    <location>
        <begin position="50"/>
        <end position="71"/>
    </location>
</feature>
<reference evidence="9" key="1">
    <citation type="journal article" date="2019" name="Int. J. Syst. Evol. Microbiol.">
        <title>The Global Catalogue of Microorganisms (GCM) 10K type strain sequencing project: providing services to taxonomists for standard genome sequencing and annotation.</title>
        <authorList>
            <consortium name="The Broad Institute Genomics Platform"/>
            <consortium name="The Broad Institute Genome Sequencing Center for Infectious Disease"/>
            <person name="Wu L."/>
            <person name="Ma J."/>
        </authorList>
    </citation>
    <scope>NUCLEOTIDE SEQUENCE [LARGE SCALE GENOMIC DNA]</scope>
    <source>
        <strain evidence="9">KCTC 22558</strain>
    </source>
</reference>
<keyword evidence="3 6" id="KW-0812">Transmembrane</keyword>
<dbReference type="RefSeq" id="WP_189449524.1">
    <property type="nucleotide sequence ID" value="NZ_BMXY01000002.1"/>
</dbReference>
<dbReference type="Pfam" id="PF09335">
    <property type="entry name" value="VTT_dom"/>
    <property type="match status" value="1"/>
</dbReference>
<name>A0ABQ3C5G4_9GAMM</name>
<keyword evidence="5 6" id="KW-0472">Membrane</keyword>
<organism evidence="8 9">
    <name type="scientific">Cognatilysobacter xinjiangensis</name>
    <dbReference type="NCBI Taxonomy" id="546892"/>
    <lineage>
        <taxon>Bacteria</taxon>
        <taxon>Pseudomonadati</taxon>
        <taxon>Pseudomonadota</taxon>
        <taxon>Gammaproteobacteria</taxon>
        <taxon>Lysobacterales</taxon>
        <taxon>Lysobacteraceae</taxon>
        <taxon>Cognatilysobacter</taxon>
    </lineage>
</organism>
<dbReference type="PANTHER" id="PTHR42709:SF6">
    <property type="entry name" value="UNDECAPRENYL PHOSPHATE TRANSPORTER A"/>
    <property type="match status" value="1"/>
</dbReference>
<comment type="subcellular location">
    <subcellularLocation>
        <location evidence="1">Cell membrane</location>
        <topology evidence="1">Multi-pass membrane protein</topology>
    </subcellularLocation>
</comment>
<evidence type="ECO:0000259" key="7">
    <source>
        <dbReference type="Pfam" id="PF09335"/>
    </source>
</evidence>
<protein>
    <submittedName>
        <fullName evidence="8">Alkaline phosphatase</fullName>
    </submittedName>
</protein>
<accession>A0ABQ3C5G4</accession>
<dbReference type="InterPro" id="IPR051311">
    <property type="entry name" value="DedA_domain"/>
</dbReference>
<evidence type="ECO:0000256" key="1">
    <source>
        <dbReference type="ARBA" id="ARBA00004651"/>
    </source>
</evidence>
<dbReference type="PANTHER" id="PTHR42709">
    <property type="entry name" value="ALKALINE PHOSPHATASE LIKE PROTEIN"/>
    <property type="match status" value="1"/>
</dbReference>
<feature type="domain" description="VTT" evidence="7">
    <location>
        <begin position="30"/>
        <end position="160"/>
    </location>
</feature>
<evidence type="ECO:0000256" key="4">
    <source>
        <dbReference type="ARBA" id="ARBA00022989"/>
    </source>
</evidence>
<feature type="transmembrane region" description="Helical" evidence="6">
    <location>
        <begin position="12"/>
        <end position="30"/>
    </location>
</feature>
<dbReference type="EMBL" id="BMXY01000002">
    <property type="protein sequence ID" value="GGZ66168.1"/>
    <property type="molecule type" value="Genomic_DNA"/>
</dbReference>
<evidence type="ECO:0000313" key="9">
    <source>
        <dbReference type="Proteomes" id="UP000643403"/>
    </source>
</evidence>
<proteinExistence type="predicted"/>
<evidence type="ECO:0000313" key="8">
    <source>
        <dbReference type="EMBL" id="GGZ66168.1"/>
    </source>
</evidence>